<feature type="domain" description="XS" evidence="3">
    <location>
        <begin position="613"/>
        <end position="670"/>
    </location>
</feature>
<protein>
    <submittedName>
        <fullName evidence="4">XS domain</fullName>
    </submittedName>
</protein>
<evidence type="ECO:0000259" key="3">
    <source>
        <dbReference type="Pfam" id="PF03468"/>
    </source>
</evidence>
<feature type="transmembrane region" description="Helical" evidence="2">
    <location>
        <begin position="385"/>
        <end position="405"/>
    </location>
</feature>
<sequence>MAGGSHPKASSHKPSSSSSSSHRKSRWESTATSSDSKPPPLQPPKPSSNPNPQSASQSAPSPNSKPPTKPSQHTASGPSPGSIGPSSYPDGPPPPPAYGFHMLERRTIVLADGSVRTYFALPPDYQDFPQGPNPMNYGGRMFPHGGFENRMPPMMNSEGFRDREDPYRQGKNQDYWNSLGLDGRGPVPVPAYLEGSLKRKFGGVDENKDEFDRHRQQNMQMGNASSNLNNNPSRYSLGGVSSPFRREDEVRSSKYMRIGGGTFENYSGVENVRAKHLDVDPVALEKAFLYFVKVVNETESSRRMYLEDGKQGSLHCVACDRFDYVELVVFCCFCLKLFDFDLHEINGVCVSQAVCFLVLAVYRFGKVYSAELLSGLLSPQIMEDMKGFSNVIGGLAIFFCCNFELGLAHMMFLKYGFVLHFSLLWKCFLSPTVVSKDENKVVLCPEVFFGDLKEYKGTNLFLHLLSTSAFRSILGVLCLLSLYMSLTHEEYTVIKSILWSALAYCIGYLGYKLVVKVACGTLAMFAFCVTLFCLVKLVPSTMVVSSILSSKGFPDMHALVMHAYYSDTAESRVDHLGLHKALCVLMGWNYSKPPDATKVYQFLSADEAAANQEDLVIWPPIVIIHNTNTGKGKDGRMEGLGNRLMDSKLRGTYSRIGFLPLMQLGGYSSLSLPDYCPMNLCGGYLASDSLLLVVHFLSSFSLENSLKSLFQDSFKSDLQLPFQNFGVPHAGGLLNLGFSAGKPKSVYGRDGHLGITIVKFPNDQSGLREAVRLAEYFEKENRGRRAWFHVQPLVSSKDDEKNPLLVKLDEKTGEKNRVLYGYLGTAADLDKVDFDTRKRAVIESRREYKSMKFDRDSRWIWRRCKMEVVVASHRENTASRALIRGCGDGIFVVLKDNVRSLLLYYTYYLKDRKLDR</sequence>
<feature type="transmembrane region" description="Helical" evidence="2">
    <location>
        <begin position="518"/>
        <end position="538"/>
    </location>
</feature>
<comment type="caution">
    <text evidence="4">The sequence shown here is derived from an EMBL/GenBank/DDBJ whole genome shotgun (WGS) entry which is preliminary data.</text>
</comment>
<evidence type="ECO:0000313" key="4">
    <source>
        <dbReference type="EMBL" id="KAK6929966.1"/>
    </source>
</evidence>
<keyword evidence="2" id="KW-0812">Transmembrane</keyword>
<evidence type="ECO:0000256" key="2">
    <source>
        <dbReference type="SAM" id="Phobius"/>
    </source>
</evidence>
<feature type="compositionally biased region" description="Low complexity" evidence="1">
    <location>
        <begin position="50"/>
        <end position="62"/>
    </location>
</feature>
<dbReference type="EMBL" id="JBAMMX010000012">
    <property type="protein sequence ID" value="KAK6929966.1"/>
    <property type="molecule type" value="Genomic_DNA"/>
</dbReference>
<feature type="compositionally biased region" description="Low complexity" evidence="1">
    <location>
        <begin position="75"/>
        <end position="89"/>
    </location>
</feature>
<dbReference type="PANTHER" id="PTHR46619">
    <property type="entry name" value="RNA RECOGNITION MOTIF XS DOMAIN PROTEIN-RELATED"/>
    <property type="match status" value="1"/>
</dbReference>
<feature type="transmembrane region" description="Helical" evidence="2">
    <location>
        <begin position="460"/>
        <end position="486"/>
    </location>
</feature>
<dbReference type="Proteomes" id="UP001370490">
    <property type="component" value="Unassembled WGS sequence"/>
</dbReference>
<feature type="domain" description="XS" evidence="3">
    <location>
        <begin position="738"/>
        <end position="830"/>
    </location>
</feature>
<gene>
    <name evidence="4" type="ORF">RJ641_004060</name>
</gene>
<evidence type="ECO:0000313" key="5">
    <source>
        <dbReference type="Proteomes" id="UP001370490"/>
    </source>
</evidence>
<feature type="transmembrane region" description="Helical" evidence="2">
    <location>
        <begin position="492"/>
        <end position="511"/>
    </location>
</feature>
<feature type="region of interest" description="Disordered" evidence="1">
    <location>
        <begin position="221"/>
        <end position="241"/>
    </location>
</feature>
<dbReference type="AlphaFoldDB" id="A0AAN8VHN4"/>
<proteinExistence type="predicted"/>
<dbReference type="Gene3D" id="3.30.70.2890">
    <property type="entry name" value="XS domain"/>
    <property type="match status" value="2"/>
</dbReference>
<accession>A0AAN8VHN4</accession>
<keyword evidence="2" id="KW-0472">Membrane</keyword>
<dbReference type="GO" id="GO:0031047">
    <property type="term" value="P:regulatory ncRNA-mediated gene silencing"/>
    <property type="evidence" value="ECO:0007669"/>
    <property type="project" value="InterPro"/>
</dbReference>
<feature type="region of interest" description="Disordered" evidence="1">
    <location>
        <begin position="1"/>
        <end position="100"/>
    </location>
</feature>
<feature type="compositionally biased region" description="Pro residues" evidence="1">
    <location>
        <begin position="37"/>
        <end position="49"/>
    </location>
</feature>
<name>A0AAN8VHN4_9MAGN</name>
<dbReference type="InterPro" id="IPR038588">
    <property type="entry name" value="XS_domain_sf"/>
</dbReference>
<keyword evidence="5" id="KW-1185">Reference proteome</keyword>
<feature type="compositionally biased region" description="Low complexity" evidence="1">
    <location>
        <begin position="1"/>
        <end position="20"/>
    </location>
</feature>
<reference evidence="4 5" key="1">
    <citation type="submission" date="2023-12" db="EMBL/GenBank/DDBJ databases">
        <title>A high-quality genome assembly for Dillenia turbinata (Dilleniales).</title>
        <authorList>
            <person name="Chanderbali A."/>
        </authorList>
    </citation>
    <scope>NUCLEOTIDE SEQUENCE [LARGE SCALE GENOMIC DNA]</scope>
    <source>
        <strain evidence="4">LSX21</strain>
        <tissue evidence="4">Leaf</tissue>
    </source>
</reference>
<dbReference type="PANTHER" id="PTHR46619:SF3">
    <property type="entry name" value="RNA RECOGNITION MOTIF XS DOMAIN PROTEIN"/>
    <property type="match status" value="1"/>
</dbReference>
<keyword evidence="2" id="KW-1133">Transmembrane helix</keyword>
<dbReference type="InterPro" id="IPR005380">
    <property type="entry name" value="XS_domain"/>
</dbReference>
<dbReference type="Pfam" id="PF03468">
    <property type="entry name" value="XS"/>
    <property type="match status" value="2"/>
</dbReference>
<organism evidence="4 5">
    <name type="scientific">Dillenia turbinata</name>
    <dbReference type="NCBI Taxonomy" id="194707"/>
    <lineage>
        <taxon>Eukaryota</taxon>
        <taxon>Viridiplantae</taxon>
        <taxon>Streptophyta</taxon>
        <taxon>Embryophyta</taxon>
        <taxon>Tracheophyta</taxon>
        <taxon>Spermatophyta</taxon>
        <taxon>Magnoliopsida</taxon>
        <taxon>eudicotyledons</taxon>
        <taxon>Gunneridae</taxon>
        <taxon>Pentapetalae</taxon>
        <taxon>Dilleniales</taxon>
        <taxon>Dilleniaceae</taxon>
        <taxon>Dillenia</taxon>
    </lineage>
</organism>
<evidence type="ECO:0000256" key="1">
    <source>
        <dbReference type="SAM" id="MobiDB-lite"/>
    </source>
</evidence>
<feature type="compositionally biased region" description="Polar residues" evidence="1">
    <location>
        <begin position="221"/>
        <end position="234"/>
    </location>
</feature>